<name>A0A8H8NUJ8_9AGAM</name>
<evidence type="ECO:0000256" key="4">
    <source>
        <dbReference type="SAM" id="MobiDB-lite"/>
    </source>
</evidence>
<dbReference type="InterPro" id="IPR036910">
    <property type="entry name" value="HMG_box_dom_sf"/>
</dbReference>
<dbReference type="PANTHER" id="PTHR45789">
    <property type="entry name" value="FI18025P1"/>
    <property type="match status" value="1"/>
</dbReference>
<feature type="compositionally biased region" description="Polar residues" evidence="4">
    <location>
        <begin position="269"/>
        <end position="284"/>
    </location>
</feature>
<dbReference type="InterPro" id="IPR009071">
    <property type="entry name" value="HMG_box_dom"/>
</dbReference>
<feature type="DNA-binding region" description="HMG box" evidence="3">
    <location>
        <begin position="658"/>
        <end position="716"/>
    </location>
</feature>
<keyword evidence="1 3" id="KW-0238">DNA-binding</keyword>
<evidence type="ECO:0000256" key="2">
    <source>
        <dbReference type="ARBA" id="ARBA00023242"/>
    </source>
</evidence>
<gene>
    <name evidence="6" type="ORF">RhiXN_01001</name>
</gene>
<dbReference type="Pfam" id="PF00505">
    <property type="entry name" value="HMG_box"/>
    <property type="match status" value="2"/>
</dbReference>
<feature type="region of interest" description="Disordered" evidence="4">
    <location>
        <begin position="715"/>
        <end position="738"/>
    </location>
</feature>
<evidence type="ECO:0000256" key="3">
    <source>
        <dbReference type="PROSITE-ProRule" id="PRU00267"/>
    </source>
</evidence>
<dbReference type="Gene3D" id="1.10.30.10">
    <property type="entry name" value="High mobility group box domain"/>
    <property type="match status" value="2"/>
</dbReference>
<dbReference type="CDD" id="cd01389">
    <property type="entry name" value="HMG-box_ROX1-like"/>
    <property type="match status" value="2"/>
</dbReference>
<feature type="compositionally biased region" description="Low complexity" evidence="4">
    <location>
        <begin position="837"/>
        <end position="851"/>
    </location>
</feature>
<dbReference type="PROSITE" id="PS50118">
    <property type="entry name" value="HMG_BOX_2"/>
    <property type="match status" value="2"/>
</dbReference>
<dbReference type="PANTHER" id="PTHR45789:SF2">
    <property type="entry name" value="FI18025P1"/>
    <property type="match status" value="1"/>
</dbReference>
<dbReference type="Proteomes" id="UP000650533">
    <property type="component" value="Chromosome 4"/>
</dbReference>
<feature type="domain" description="HMG box" evidence="5">
    <location>
        <begin position="124"/>
        <end position="192"/>
    </location>
</feature>
<sequence>MPKSSPSSRALMYHGSFHDTLHSQPAPQKSSNNYSNGLGSAISNDSSLGTLRFPTEAERGTPHQLYYSEDDNPLPSGSVPQTCTSLDFNDALQDHDSLDSAQADTVGPMRVAKNHSRRQPPNHIPRPRNAFILYRSWYVKEGFLSGVENDHREISRIVGKIWKQLSTEEQESWKRRAENEKAEHARMYPNYKYSPNSRRDAAAAASSSAGRNSLVRSSNRSRKAKVSETPPKERSDAIADAFVTGSRKLSLTLDVRKMDDRIEAEESEIQSTYLTHPTSASGQPSAEPERPDLSVYSRAPSVDLVSNSVSNDRIDRSNVHGTLLDVNYEPTSDFSLAAYSILPNELSPESVQLLSPEEYYTSETFLKTALRQDYDASATLGTGVTCGHETNLSLTEFPTDSNLYSPTSYTSATPSYYAVAPEPGLSPFGRVLHEGTWDGHPEAIPYDTPIWNTLLSSCSAATNTNSSLPSDLFSNFSWGHNQDCSTTEEEYSASSVSRGEMQSDEYKLFSEWCTPDSPIATDGPGDNVLTHTSLSSGAPLSLIYPSPTYPPKPSALLYHSWDTGCEDMDAYRTQRLCTLNHSLTLRSLTGPHTPPDGTTRSILLTPTTMSLPTTNETPASSTMKYETLEEGALVPSDPTTALIGVLEPLQNEADGSISRRPRNPFILFRTWYIKQGHLKQVTSSGSELSKITGKLWKAMHEEDRKFWAEQARLEREASQGRTYAPPAASRPRGARNARKRAMAASLRYDPLAIRVPDPTDQRMDNIVQLIMAGKTGDEIGGELRKQELQAEKASSSSPAMELPSLPLVAPVPRSARSSVSFDTLEFQSQLALSQLDQNSPTSSLSPNTSLQDLPMTPDLSVVPSGYSTPQGLASRRGSAALVSQAERSGTLDIATDYTFGMASLHNRAGSIDTEAWSLAATPDAGMTSFQSQPAPIGHKEYEPPHLVYPQGWNYYSTPVPVHGLNYPPGNYEVPGHPNYASYGLASTATWYGPEFVSPFDVPGHAPLVHAGDLCWPPEWVNDCY</sequence>
<feature type="region of interest" description="Disordered" evidence="4">
    <location>
        <begin position="1"/>
        <end position="84"/>
    </location>
</feature>
<proteinExistence type="predicted"/>
<evidence type="ECO:0000313" key="6">
    <source>
        <dbReference type="EMBL" id="QRW19595.1"/>
    </source>
</evidence>
<evidence type="ECO:0000256" key="1">
    <source>
        <dbReference type="ARBA" id="ARBA00023125"/>
    </source>
</evidence>
<feature type="region of interest" description="Disordered" evidence="4">
    <location>
        <begin position="186"/>
        <end position="237"/>
    </location>
</feature>
<feature type="region of interest" description="Disordered" evidence="4">
    <location>
        <begin position="268"/>
        <end position="292"/>
    </location>
</feature>
<feature type="compositionally biased region" description="Polar residues" evidence="4">
    <location>
        <begin position="22"/>
        <end position="49"/>
    </location>
</feature>
<dbReference type="GO" id="GO:0005634">
    <property type="term" value="C:nucleus"/>
    <property type="evidence" value="ECO:0007669"/>
    <property type="project" value="UniProtKB-UniRule"/>
</dbReference>
<dbReference type="EMBL" id="CP059661">
    <property type="protein sequence ID" value="QRW19595.1"/>
    <property type="molecule type" value="Genomic_DNA"/>
</dbReference>
<dbReference type="GO" id="GO:0000978">
    <property type="term" value="F:RNA polymerase II cis-regulatory region sequence-specific DNA binding"/>
    <property type="evidence" value="ECO:0007669"/>
    <property type="project" value="TreeGrafter"/>
</dbReference>
<feature type="DNA-binding region" description="HMG box" evidence="3">
    <location>
        <begin position="124"/>
        <end position="192"/>
    </location>
</feature>
<evidence type="ECO:0000313" key="7">
    <source>
        <dbReference type="Proteomes" id="UP000650533"/>
    </source>
</evidence>
<dbReference type="KEGG" id="rsx:RhiXN_01001"/>
<organism evidence="6 7">
    <name type="scientific">Rhizoctonia solani</name>
    <dbReference type="NCBI Taxonomy" id="456999"/>
    <lineage>
        <taxon>Eukaryota</taxon>
        <taxon>Fungi</taxon>
        <taxon>Dikarya</taxon>
        <taxon>Basidiomycota</taxon>
        <taxon>Agaricomycotina</taxon>
        <taxon>Agaricomycetes</taxon>
        <taxon>Cantharellales</taxon>
        <taxon>Ceratobasidiaceae</taxon>
        <taxon>Rhizoctonia</taxon>
    </lineage>
</organism>
<feature type="region of interest" description="Disordered" evidence="4">
    <location>
        <begin position="836"/>
        <end position="873"/>
    </location>
</feature>
<feature type="domain" description="HMG box" evidence="5">
    <location>
        <begin position="658"/>
        <end position="716"/>
    </location>
</feature>
<protein>
    <submittedName>
        <fullName evidence="6">HMG (High mobility group) box protein</fullName>
    </submittedName>
</protein>
<dbReference type="InterPro" id="IPR051356">
    <property type="entry name" value="SOX/SOX-like_TF"/>
</dbReference>
<evidence type="ECO:0000259" key="5">
    <source>
        <dbReference type="PROSITE" id="PS50118"/>
    </source>
</evidence>
<feature type="compositionally biased region" description="Low complexity" evidence="4">
    <location>
        <begin position="202"/>
        <end position="218"/>
    </location>
</feature>
<reference evidence="6" key="1">
    <citation type="submission" date="2020-05" db="EMBL/GenBank/DDBJ databases">
        <title>Evolutionary and genomic comparisons of hybrid uninucleate and nonhybrid Rhizoctonia fungi.</title>
        <authorList>
            <person name="Li C."/>
            <person name="Chen X."/>
        </authorList>
    </citation>
    <scope>NUCLEOTIDE SEQUENCE</scope>
    <source>
        <strain evidence="6">AG-1 IA</strain>
    </source>
</reference>
<dbReference type="SUPFAM" id="SSF47095">
    <property type="entry name" value="HMG-box"/>
    <property type="match status" value="2"/>
</dbReference>
<dbReference type="AlphaFoldDB" id="A0A8H8NUJ8"/>
<dbReference type="RefSeq" id="XP_043179832.1">
    <property type="nucleotide sequence ID" value="XM_043320820.1"/>
</dbReference>
<accession>A0A8H8NUJ8</accession>
<keyword evidence="2 3" id="KW-0539">Nucleus</keyword>
<dbReference type="GO" id="GO:0000981">
    <property type="term" value="F:DNA-binding transcription factor activity, RNA polymerase II-specific"/>
    <property type="evidence" value="ECO:0007669"/>
    <property type="project" value="TreeGrafter"/>
</dbReference>
<dbReference type="SMART" id="SM00398">
    <property type="entry name" value="HMG"/>
    <property type="match status" value="2"/>
</dbReference>
<dbReference type="GeneID" id="67023283"/>